<reference evidence="2" key="1">
    <citation type="journal article" date="2023" name="Front. Plant Sci.">
        <title>Chromosomal-level genome assembly of Melastoma candidum provides insights into trichome evolution.</title>
        <authorList>
            <person name="Zhong Y."/>
            <person name="Wu W."/>
            <person name="Sun C."/>
            <person name="Zou P."/>
            <person name="Liu Y."/>
            <person name="Dai S."/>
            <person name="Zhou R."/>
        </authorList>
    </citation>
    <scope>NUCLEOTIDE SEQUENCE [LARGE SCALE GENOMIC DNA]</scope>
</reference>
<evidence type="ECO:0000313" key="2">
    <source>
        <dbReference type="Proteomes" id="UP001057402"/>
    </source>
</evidence>
<sequence length="87" mass="10014">MVGFPHTYSRPTDDGPVLDPIARVSICLQFMASSWQLPHKAHLQIPLPRYEHLIQGCQDQFLHGVNMLMEICTGCRLYYELRDVNLS</sequence>
<proteinExistence type="predicted"/>
<accession>A0ACB9QBJ1</accession>
<protein>
    <submittedName>
        <fullName evidence="1">Uncharacterized protein</fullName>
    </submittedName>
</protein>
<organism evidence="1 2">
    <name type="scientific">Melastoma candidum</name>
    <dbReference type="NCBI Taxonomy" id="119954"/>
    <lineage>
        <taxon>Eukaryota</taxon>
        <taxon>Viridiplantae</taxon>
        <taxon>Streptophyta</taxon>
        <taxon>Embryophyta</taxon>
        <taxon>Tracheophyta</taxon>
        <taxon>Spermatophyta</taxon>
        <taxon>Magnoliopsida</taxon>
        <taxon>eudicotyledons</taxon>
        <taxon>Gunneridae</taxon>
        <taxon>Pentapetalae</taxon>
        <taxon>rosids</taxon>
        <taxon>malvids</taxon>
        <taxon>Myrtales</taxon>
        <taxon>Melastomataceae</taxon>
        <taxon>Melastomatoideae</taxon>
        <taxon>Melastomateae</taxon>
        <taxon>Melastoma</taxon>
    </lineage>
</organism>
<name>A0ACB9QBJ1_9MYRT</name>
<keyword evidence="2" id="KW-1185">Reference proteome</keyword>
<dbReference type="Proteomes" id="UP001057402">
    <property type="component" value="Chromosome 6"/>
</dbReference>
<dbReference type="EMBL" id="CM042885">
    <property type="protein sequence ID" value="KAI4363730.1"/>
    <property type="molecule type" value="Genomic_DNA"/>
</dbReference>
<gene>
    <name evidence="1" type="ORF">MLD38_019909</name>
</gene>
<comment type="caution">
    <text evidence="1">The sequence shown here is derived from an EMBL/GenBank/DDBJ whole genome shotgun (WGS) entry which is preliminary data.</text>
</comment>
<evidence type="ECO:0000313" key="1">
    <source>
        <dbReference type="EMBL" id="KAI4363730.1"/>
    </source>
</evidence>